<reference evidence="2" key="1">
    <citation type="journal article" date="2020" name="Microb. Genom.">
        <title>Genetic diversity of clinical and environmental Mucorales isolates obtained from an investigation of mucormycosis cases among solid organ transplant recipients.</title>
        <authorList>
            <person name="Nguyen M.H."/>
            <person name="Kaul D."/>
            <person name="Muto C."/>
            <person name="Cheng S.J."/>
            <person name="Richter R.A."/>
            <person name="Bruno V.M."/>
            <person name="Liu G."/>
            <person name="Beyhan S."/>
            <person name="Sundermann A.J."/>
            <person name="Mounaud S."/>
            <person name="Pasculle A.W."/>
            <person name="Nierman W.C."/>
            <person name="Driscoll E."/>
            <person name="Cumbie R."/>
            <person name="Clancy C.J."/>
            <person name="Dupont C.L."/>
        </authorList>
    </citation>
    <scope>NUCLEOTIDE SEQUENCE</scope>
    <source>
        <strain evidence="2">GL16</strain>
    </source>
</reference>
<organism evidence="2 3">
    <name type="scientific">Rhizopus oryzae</name>
    <name type="common">Mucormycosis agent</name>
    <name type="synonym">Rhizopus arrhizus var. delemar</name>
    <dbReference type="NCBI Taxonomy" id="64495"/>
    <lineage>
        <taxon>Eukaryota</taxon>
        <taxon>Fungi</taxon>
        <taxon>Fungi incertae sedis</taxon>
        <taxon>Mucoromycota</taxon>
        <taxon>Mucoromycotina</taxon>
        <taxon>Mucoromycetes</taxon>
        <taxon>Mucorales</taxon>
        <taxon>Mucorineae</taxon>
        <taxon>Rhizopodaceae</taxon>
        <taxon>Rhizopus</taxon>
    </lineage>
</organism>
<evidence type="ECO:0000313" key="3">
    <source>
        <dbReference type="Proteomes" id="UP000717996"/>
    </source>
</evidence>
<proteinExistence type="predicted"/>
<protein>
    <submittedName>
        <fullName evidence="2">Uncharacterized protein</fullName>
    </submittedName>
</protein>
<gene>
    <name evidence="2" type="ORF">G6F51_014631</name>
</gene>
<name>A0A9P6XL97_RHIOR</name>
<evidence type="ECO:0000256" key="1">
    <source>
        <dbReference type="SAM" id="MobiDB-lite"/>
    </source>
</evidence>
<dbReference type="AlphaFoldDB" id="A0A9P6XL97"/>
<accession>A0A9P6XL97</accession>
<dbReference type="EMBL" id="JAANIT010013287">
    <property type="protein sequence ID" value="KAG1522076.1"/>
    <property type="molecule type" value="Genomic_DNA"/>
</dbReference>
<feature type="region of interest" description="Disordered" evidence="1">
    <location>
        <begin position="1"/>
        <end position="51"/>
    </location>
</feature>
<comment type="caution">
    <text evidence="2">The sequence shown here is derived from an EMBL/GenBank/DDBJ whole genome shotgun (WGS) entry which is preliminary data.</text>
</comment>
<sequence length="73" mass="7714">MPAARPCSTDGGRNRSTRASPPRISAVRCAAMASSEPIGSKPPKPSRLSRPKLTPVMLVTALMRRSVMVALIA</sequence>
<evidence type="ECO:0000313" key="2">
    <source>
        <dbReference type="EMBL" id="KAG1522076.1"/>
    </source>
</evidence>
<dbReference type="Proteomes" id="UP000717996">
    <property type="component" value="Unassembled WGS sequence"/>
</dbReference>